<dbReference type="AlphaFoldDB" id="A0A4D7Z4F0"/>
<name>A0A4D7Z4F0_AGRTU</name>
<proteinExistence type="predicted"/>
<dbReference type="EMBL" id="CP039924">
    <property type="protein sequence ID" value="QCL97779.1"/>
    <property type="molecule type" value="Genomic_DNA"/>
</dbReference>
<dbReference type="InterPro" id="IPR001962">
    <property type="entry name" value="Asn_synthase"/>
</dbReference>
<dbReference type="Proteomes" id="UP000298649">
    <property type="component" value="Plasmid pAtCFBP7129a"/>
</dbReference>
<dbReference type="Pfam" id="PF00733">
    <property type="entry name" value="Asn_synthase"/>
    <property type="match status" value="1"/>
</dbReference>
<geneLocation type="plasmid" evidence="3">
    <name>patcfbp7129a</name>
</geneLocation>
<sequence>MNLSAQQRISHRSATHGQEQHGYSIECRVPFLDRSLIEEKLVLREAFRGEIPDYMIDRPKIRIPEGIGIHDQIFNALSDVPPNGNIVLPDINIDGPQVRNALAMFLECGYDPPIERYKKIGADYFQGGYFNFNDAS</sequence>
<dbReference type="SUPFAM" id="SSF52402">
    <property type="entry name" value="Adenine nucleotide alpha hydrolases-like"/>
    <property type="match status" value="1"/>
</dbReference>
<dbReference type="InterPro" id="IPR014729">
    <property type="entry name" value="Rossmann-like_a/b/a_fold"/>
</dbReference>
<feature type="domain" description="Asparagine synthetase" evidence="1">
    <location>
        <begin position="24"/>
        <end position="70"/>
    </location>
</feature>
<reference evidence="2 3" key="1">
    <citation type="submission" date="2019-04" db="EMBL/GenBank/DDBJ databases">
        <title>Complete genome sequence of Agrobacterium tumefaciens CFBP7129.</title>
        <authorList>
            <person name="Haryono M."/>
            <person name="Lin Y.-C."/>
            <person name="Lai E.-M."/>
            <person name="Kuo C.-H."/>
        </authorList>
    </citation>
    <scope>NUCLEOTIDE SEQUENCE [LARGE SCALE GENOMIC DNA]</scope>
    <source>
        <strain evidence="2 3">CFBP7129</strain>
        <plasmid evidence="3">patcfbp7129a</plasmid>
    </source>
</reference>
<gene>
    <name evidence="2" type="ORF">CFBP7129_26585</name>
</gene>
<dbReference type="GO" id="GO:0006529">
    <property type="term" value="P:asparagine biosynthetic process"/>
    <property type="evidence" value="ECO:0007669"/>
    <property type="project" value="InterPro"/>
</dbReference>
<dbReference type="Gene3D" id="3.40.50.620">
    <property type="entry name" value="HUPs"/>
    <property type="match status" value="1"/>
</dbReference>
<evidence type="ECO:0000259" key="1">
    <source>
        <dbReference type="Pfam" id="PF00733"/>
    </source>
</evidence>
<keyword evidence="2" id="KW-0614">Plasmid</keyword>
<evidence type="ECO:0000313" key="2">
    <source>
        <dbReference type="EMBL" id="QCL97779.1"/>
    </source>
</evidence>
<dbReference type="GO" id="GO:0004066">
    <property type="term" value="F:asparagine synthase (glutamine-hydrolyzing) activity"/>
    <property type="evidence" value="ECO:0007669"/>
    <property type="project" value="InterPro"/>
</dbReference>
<evidence type="ECO:0000313" key="3">
    <source>
        <dbReference type="Proteomes" id="UP000298649"/>
    </source>
</evidence>
<accession>A0A4D7Z4F0</accession>
<protein>
    <recommendedName>
        <fullName evidence="1">Asparagine synthetase domain-containing protein</fullName>
    </recommendedName>
</protein>
<organism evidence="2 3">
    <name type="scientific">Agrobacterium tumefaciens</name>
    <dbReference type="NCBI Taxonomy" id="358"/>
    <lineage>
        <taxon>Bacteria</taxon>
        <taxon>Pseudomonadati</taxon>
        <taxon>Pseudomonadota</taxon>
        <taxon>Alphaproteobacteria</taxon>
        <taxon>Hyphomicrobiales</taxon>
        <taxon>Rhizobiaceae</taxon>
        <taxon>Rhizobium/Agrobacterium group</taxon>
        <taxon>Agrobacterium</taxon>
        <taxon>Agrobacterium tumefaciens complex</taxon>
    </lineage>
</organism>